<dbReference type="InterPro" id="IPR005225">
    <property type="entry name" value="Small_GTP-bd"/>
</dbReference>
<feature type="binding site" evidence="12">
    <location>
        <begin position="17"/>
        <end position="22"/>
    </location>
    <ligand>
        <name>GTP</name>
        <dbReference type="ChEBI" id="CHEBI:37565"/>
    </ligand>
</feature>
<dbReference type="Pfam" id="PF06421">
    <property type="entry name" value="LepA_C"/>
    <property type="match status" value="1"/>
</dbReference>
<sequence length="602" mass="67536">MKKQENIRNFSIIAHIDHGKSTLADRLLEQCKAVTQREMEEQLLDNMDLERERGITIKARAVRMDYQADDGEIYHMNLIDTPGHVDFNYEVSRSLAACEGALLVVDAAQGIEAQTLGNTYLALEDNLEIVPVINKIDLPAADPKRVKQEIEDIIGIPAEDAPEISAKVGLNIHEVLERIVSDIPAPTGDPDAPLRALVFDSQYDPYKGVIVYMRLMDGHMEPGMKVRMMATGAEFQVIECGYMHPLGLSPTQGLSAGEVGYFTASIKNVADTRVGDTVTGVENPTPEALPGYRKAQPMVYCGIYTEDGSKYPDLRDALEKLQLNDAALSFEPESSVALGFGFRCGFLGMLHMEIIQERLEREFDLDLVTTLPSVVYEIVKTDGTTVMIDNPHEYPDPAVIDEAREPFVKASIITPQEFVGNIMPMCQERRSVFKDMQYLDTNLVELHYEMPINEIIYDFFDALKARTKGYASLDYELSDYRKSDLVKVDMLLNGDQVDALSFIAHREKAYGRARRICEKLKENIPRQLFEIPIQAAIGGKVIARETVKAVRKDVLAKCYGGDITRKKKLLEKQKEGKKRMRTLGTVQVPSEAFMAVLKLDEE</sequence>
<organism evidence="15 16">
    <name type="scientific">Butyricicoccus pullicaecorum</name>
    <dbReference type="NCBI Taxonomy" id="501571"/>
    <lineage>
        <taxon>Bacteria</taxon>
        <taxon>Bacillati</taxon>
        <taxon>Bacillota</taxon>
        <taxon>Clostridia</taxon>
        <taxon>Eubacteriales</taxon>
        <taxon>Butyricicoccaceae</taxon>
        <taxon>Butyricicoccus</taxon>
    </lineage>
</organism>
<protein>
    <recommendedName>
        <fullName evidence="11 12">Elongation factor 4</fullName>
        <shortName evidence="12">EF-4</shortName>
        <ecNumber evidence="11 12">3.6.5.n1</ecNumber>
    </recommendedName>
    <alternativeName>
        <fullName evidence="12">Ribosomal back-translocase LepA</fullName>
    </alternativeName>
</protein>
<dbReference type="NCBIfam" id="TIGR00231">
    <property type="entry name" value="small_GTP"/>
    <property type="match status" value="1"/>
</dbReference>
<keyword evidence="5 12" id="KW-0648">Protein biosynthesis</keyword>
<dbReference type="Gene3D" id="3.30.70.870">
    <property type="entry name" value="Elongation Factor G (Translational Gtpase), domain 3"/>
    <property type="match status" value="1"/>
</dbReference>
<dbReference type="HAMAP" id="MF_00071">
    <property type="entry name" value="LepA"/>
    <property type="match status" value="1"/>
</dbReference>
<keyword evidence="4 12" id="KW-0378">Hydrolase</keyword>
<comment type="similarity">
    <text evidence="1 12">Belongs to the TRAFAC class translation factor GTPase superfamily. Classic translation factor GTPase family. LepA subfamily.</text>
</comment>
<accession>A0A1Y4LR07</accession>
<dbReference type="RefSeq" id="WP_087370257.1">
    <property type="nucleotide sequence ID" value="NZ_JBKTCX010000045.1"/>
</dbReference>
<evidence type="ECO:0000259" key="13">
    <source>
        <dbReference type="PROSITE" id="PS51722"/>
    </source>
</evidence>
<feature type="domain" description="Tr-type G" evidence="13">
    <location>
        <begin position="5"/>
        <end position="187"/>
    </location>
</feature>
<comment type="function">
    <text evidence="9 12">Required for accurate and efficient protein synthesis under certain stress conditions. May act as a fidelity factor of the translation reaction, by catalyzing a one-codon backward translocation of tRNAs on improperly translocated ribosomes. Back-translocation proceeds from a post-translocation (POST) complex to a pre-translocation (PRE) complex, thus giving elongation factor G a second chance to translocate the tRNAs correctly. Binds to ribosomes in a GTP-dependent manner.</text>
</comment>
<keyword evidence="15" id="KW-0251">Elongation factor</keyword>
<evidence type="ECO:0000256" key="10">
    <source>
        <dbReference type="ARBA" id="ARBA00061052"/>
    </source>
</evidence>
<dbReference type="NCBIfam" id="TIGR01393">
    <property type="entry name" value="lepA"/>
    <property type="match status" value="1"/>
</dbReference>
<dbReference type="GO" id="GO:0003746">
    <property type="term" value="F:translation elongation factor activity"/>
    <property type="evidence" value="ECO:0007669"/>
    <property type="project" value="UniProtKB-UniRule"/>
</dbReference>
<dbReference type="EMBL" id="NFKK01000002">
    <property type="protein sequence ID" value="OUP54021.1"/>
    <property type="molecule type" value="Genomic_DNA"/>
</dbReference>
<dbReference type="Pfam" id="PF00679">
    <property type="entry name" value="EFG_C"/>
    <property type="match status" value="1"/>
</dbReference>
<dbReference type="SUPFAM" id="SSF54980">
    <property type="entry name" value="EF-G C-terminal domain-like"/>
    <property type="match status" value="2"/>
</dbReference>
<gene>
    <name evidence="12" type="primary">lepA</name>
    <name evidence="15" type="ORF">B5F15_11925</name>
    <name evidence="14" type="ORF">B5F17_02085</name>
</gene>
<reference evidence="16 17" key="1">
    <citation type="submission" date="2017-04" db="EMBL/GenBank/DDBJ databases">
        <title>Function of individual gut microbiota members based on whole genome sequencing of pure cultures obtained from chicken caecum.</title>
        <authorList>
            <person name="Medvecky M."/>
            <person name="Cejkova D."/>
            <person name="Polansky O."/>
            <person name="Karasova D."/>
            <person name="Kubasova T."/>
            <person name="Cizek A."/>
            <person name="Rychlik I."/>
        </authorList>
    </citation>
    <scope>NUCLEOTIDE SEQUENCE [LARGE SCALE GENOMIC DNA]</scope>
    <source>
        <strain evidence="16">An179</strain>
        <strain evidence="17">An180</strain>
    </source>
</reference>
<dbReference type="PROSITE" id="PS51722">
    <property type="entry name" value="G_TR_2"/>
    <property type="match status" value="1"/>
</dbReference>
<dbReference type="CDD" id="cd16260">
    <property type="entry name" value="EF4_III"/>
    <property type="match status" value="1"/>
</dbReference>
<dbReference type="Gene3D" id="2.40.30.10">
    <property type="entry name" value="Translation factors"/>
    <property type="match status" value="1"/>
</dbReference>
<dbReference type="Pfam" id="PF03144">
    <property type="entry name" value="GTP_EFTU_D2"/>
    <property type="match status" value="1"/>
</dbReference>
<evidence type="ECO:0000256" key="1">
    <source>
        <dbReference type="ARBA" id="ARBA00005454"/>
    </source>
</evidence>
<comment type="catalytic activity">
    <reaction evidence="8 12">
        <text>GTP + H2O = GDP + phosphate + H(+)</text>
        <dbReference type="Rhea" id="RHEA:19669"/>
        <dbReference type="ChEBI" id="CHEBI:15377"/>
        <dbReference type="ChEBI" id="CHEBI:15378"/>
        <dbReference type="ChEBI" id="CHEBI:37565"/>
        <dbReference type="ChEBI" id="CHEBI:43474"/>
        <dbReference type="ChEBI" id="CHEBI:58189"/>
        <dbReference type="EC" id="3.6.5.n1"/>
    </reaction>
</comment>
<dbReference type="InterPro" id="IPR009000">
    <property type="entry name" value="Transl_B-barrel_sf"/>
</dbReference>
<dbReference type="InterPro" id="IPR027417">
    <property type="entry name" value="P-loop_NTPase"/>
</dbReference>
<dbReference type="PROSITE" id="PS00301">
    <property type="entry name" value="G_TR_1"/>
    <property type="match status" value="1"/>
</dbReference>
<evidence type="ECO:0000256" key="11">
    <source>
        <dbReference type="ARBA" id="ARBA00066744"/>
    </source>
</evidence>
<dbReference type="AlphaFoldDB" id="A0A1Y4LR07"/>
<dbReference type="Gene3D" id="3.30.70.240">
    <property type="match status" value="1"/>
</dbReference>
<comment type="subcellular location">
    <subcellularLocation>
        <location evidence="12">Cell membrane</location>
        <topology evidence="12">Peripheral membrane protein</topology>
        <orientation evidence="12">Cytoplasmic side</orientation>
    </subcellularLocation>
</comment>
<dbReference type="InterPro" id="IPR035654">
    <property type="entry name" value="LepA_IV"/>
</dbReference>
<dbReference type="Proteomes" id="UP000195326">
    <property type="component" value="Unassembled WGS sequence"/>
</dbReference>
<dbReference type="InterPro" id="IPR000640">
    <property type="entry name" value="EFG_V-like"/>
</dbReference>
<dbReference type="GO" id="GO:0003924">
    <property type="term" value="F:GTPase activity"/>
    <property type="evidence" value="ECO:0007669"/>
    <property type="project" value="UniProtKB-UniRule"/>
</dbReference>
<evidence type="ECO:0000313" key="17">
    <source>
        <dbReference type="Proteomes" id="UP000195897"/>
    </source>
</evidence>
<keyword evidence="3 12" id="KW-0547">Nucleotide-binding</keyword>
<dbReference type="EC" id="3.6.5.n1" evidence="11 12"/>
<dbReference type="GO" id="GO:0043022">
    <property type="term" value="F:ribosome binding"/>
    <property type="evidence" value="ECO:0007669"/>
    <property type="project" value="UniProtKB-UniRule"/>
</dbReference>
<dbReference type="FunFam" id="2.40.30.10:FF:000015">
    <property type="entry name" value="Translation factor GUF1, mitochondrial"/>
    <property type="match status" value="1"/>
</dbReference>
<dbReference type="InterPro" id="IPR004161">
    <property type="entry name" value="EFTu-like_2"/>
</dbReference>
<evidence type="ECO:0000313" key="16">
    <source>
        <dbReference type="Proteomes" id="UP000195326"/>
    </source>
</evidence>
<evidence type="ECO:0000256" key="4">
    <source>
        <dbReference type="ARBA" id="ARBA00022801"/>
    </source>
</evidence>
<keyword evidence="2 12" id="KW-1003">Cell membrane</keyword>
<comment type="caution">
    <text evidence="15">The sequence shown here is derived from an EMBL/GenBank/DDBJ whole genome shotgun (WGS) entry which is preliminary data.</text>
</comment>
<dbReference type="Gene3D" id="3.30.70.2570">
    <property type="entry name" value="Elongation factor 4, C-terminal domain"/>
    <property type="match status" value="1"/>
</dbReference>
<dbReference type="PANTHER" id="PTHR43512:SF4">
    <property type="entry name" value="TRANSLATION FACTOR GUF1 HOMOLOG, CHLOROPLASTIC"/>
    <property type="match status" value="1"/>
</dbReference>
<evidence type="ECO:0000256" key="7">
    <source>
        <dbReference type="ARBA" id="ARBA00023136"/>
    </source>
</evidence>
<evidence type="ECO:0000313" key="14">
    <source>
        <dbReference type="EMBL" id="OUP54021.1"/>
    </source>
</evidence>
<reference evidence="15" key="2">
    <citation type="journal article" date="2018" name="BMC Genomics">
        <title>Whole genome sequencing and function prediction of 133 gut anaerobes isolated from chicken caecum in pure cultures.</title>
        <authorList>
            <person name="Medvecky M."/>
            <person name="Cejkova D."/>
            <person name="Polansky O."/>
            <person name="Karasova D."/>
            <person name="Kubasova T."/>
            <person name="Cizek A."/>
            <person name="Rychlik I."/>
        </authorList>
    </citation>
    <scope>NUCLEOTIDE SEQUENCE</scope>
    <source>
        <strain evidence="15">An179</strain>
        <strain evidence="14">An180</strain>
    </source>
</reference>
<dbReference type="InterPro" id="IPR031157">
    <property type="entry name" value="G_TR_CS"/>
</dbReference>
<name>A0A1Y4LR07_9FIRM</name>
<dbReference type="SUPFAM" id="SSF52540">
    <property type="entry name" value="P-loop containing nucleoside triphosphate hydrolases"/>
    <property type="match status" value="1"/>
</dbReference>
<dbReference type="Proteomes" id="UP000195897">
    <property type="component" value="Unassembled WGS sequence"/>
</dbReference>
<evidence type="ECO:0000256" key="3">
    <source>
        <dbReference type="ARBA" id="ARBA00022741"/>
    </source>
</evidence>
<evidence type="ECO:0000256" key="8">
    <source>
        <dbReference type="ARBA" id="ARBA00050293"/>
    </source>
</evidence>
<dbReference type="Pfam" id="PF00009">
    <property type="entry name" value="GTP_EFTU"/>
    <property type="match status" value="1"/>
</dbReference>
<evidence type="ECO:0000313" key="15">
    <source>
        <dbReference type="EMBL" id="OUP56692.1"/>
    </source>
</evidence>
<evidence type="ECO:0000256" key="9">
    <source>
        <dbReference type="ARBA" id="ARBA00057626"/>
    </source>
</evidence>
<dbReference type="Gene3D" id="3.40.50.300">
    <property type="entry name" value="P-loop containing nucleotide triphosphate hydrolases"/>
    <property type="match status" value="1"/>
</dbReference>
<dbReference type="GO" id="GO:0005886">
    <property type="term" value="C:plasma membrane"/>
    <property type="evidence" value="ECO:0007669"/>
    <property type="project" value="UniProtKB-SubCell"/>
</dbReference>
<dbReference type="PANTHER" id="PTHR43512">
    <property type="entry name" value="TRANSLATION FACTOR GUF1-RELATED"/>
    <property type="match status" value="1"/>
</dbReference>
<dbReference type="SUPFAM" id="SSF50447">
    <property type="entry name" value="Translation proteins"/>
    <property type="match status" value="1"/>
</dbReference>
<dbReference type="GO" id="GO:0045727">
    <property type="term" value="P:positive regulation of translation"/>
    <property type="evidence" value="ECO:0007669"/>
    <property type="project" value="UniProtKB-UniRule"/>
</dbReference>
<dbReference type="FunFam" id="3.40.50.300:FF:000078">
    <property type="entry name" value="Elongation factor 4"/>
    <property type="match status" value="1"/>
</dbReference>
<proteinExistence type="inferred from homology"/>
<dbReference type="CDD" id="cd03699">
    <property type="entry name" value="EF4_II"/>
    <property type="match status" value="1"/>
</dbReference>
<keyword evidence="7 12" id="KW-0472">Membrane</keyword>
<dbReference type="InterPro" id="IPR013842">
    <property type="entry name" value="LepA_CTD"/>
</dbReference>
<feature type="binding site" evidence="12">
    <location>
        <begin position="134"/>
        <end position="137"/>
    </location>
    <ligand>
        <name>GTP</name>
        <dbReference type="ChEBI" id="CHEBI:37565"/>
    </ligand>
</feature>
<dbReference type="FunFam" id="3.30.70.2570:FF:000001">
    <property type="entry name" value="Translation factor GUF1, mitochondrial"/>
    <property type="match status" value="1"/>
</dbReference>
<dbReference type="FunFam" id="3.30.70.240:FF:000007">
    <property type="entry name" value="Translation factor GUF1, mitochondrial"/>
    <property type="match status" value="1"/>
</dbReference>
<dbReference type="InterPro" id="IPR035647">
    <property type="entry name" value="EFG_III/V"/>
</dbReference>
<dbReference type="CDD" id="cd03709">
    <property type="entry name" value="lepA_C"/>
    <property type="match status" value="1"/>
</dbReference>
<evidence type="ECO:0000256" key="2">
    <source>
        <dbReference type="ARBA" id="ARBA00022475"/>
    </source>
</evidence>
<dbReference type="GO" id="GO:0005525">
    <property type="term" value="F:GTP binding"/>
    <property type="evidence" value="ECO:0007669"/>
    <property type="project" value="UniProtKB-UniRule"/>
</dbReference>
<dbReference type="PRINTS" id="PR00315">
    <property type="entry name" value="ELONGATNFCT"/>
</dbReference>
<dbReference type="InterPro" id="IPR000795">
    <property type="entry name" value="T_Tr_GTP-bd_dom"/>
</dbReference>
<dbReference type="STRING" id="501571.GCA_900143195_00957"/>
<evidence type="ECO:0000256" key="6">
    <source>
        <dbReference type="ARBA" id="ARBA00023134"/>
    </source>
</evidence>
<comment type="similarity">
    <text evidence="10">Belongs to the GTP-binding elongation factor family. LepA subfamily.</text>
</comment>
<dbReference type="EMBL" id="NFKL01000017">
    <property type="protein sequence ID" value="OUP56692.1"/>
    <property type="molecule type" value="Genomic_DNA"/>
</dbReference>
<keyword evidence="6 12" id="KW-0342">GTP-binding</keyword>
<dbReference type="FunFam" id="3.30.70.870:FF:000004">
    <property type="entry name" value="Translation factor GUF1, mitochondrial"/>
    <property type="match status" value="1"/>
</dbReference>
<dbReference type="InterPro" id="IPR038363">
    <property type="entry name" value="LepA_C_sf"/>
</dbReference>
<evidence type="ECO:0000256" key="12">
    <source>
        <dbReference type="HAMAP-Rule" id="MF_00071"/>
    </source>
</evidence>
<dbReference type="InterPro" id="IPR006297">
    <property type="entry name" value="EF-4"/>
</dbReference>
<dbReference type="CDD" id="cd01890">
    <property type="entry name" value="LepA"/>
    <property type="match status" value="1"/>
</dbReference>
<evidence type="ECO:0000256" key="5">
    <source>
        <dbReference type="ARBA" id="ARBA00022917"/>
    </source>
</evidence>